<keyword evidence="1" id="KW-0812">Transmembrane</keyword>
<dbReference type="EMBL" id="JNSJ01000005">
    <property type="protein sequence ID" value="KGA03703.1"/>
    <property type="molecule type" value="Genomic_DNA"/>
</dbReference>
<protein>
    <submittedName>
        <fullName evidence="2">Uncharacterized protein</fullName>
    </submittedName>
</protein>
<gene>
    <name evidence="2" type="ORF">GM49_0835</name>
</gene>
<keyword evidence="1" id="KW-0472">Membrane</keyword>
<evidence type="ECO:0000313" key="2">
    <source>
        <dbReference type="EMBL" id="KGA03703.1"/>
    </source>
</evidence>
<feature type="transmembrane region" description="Helical" evidence="1">
    <location>
        <begin position="20"/>
        <end position="38"/>
    </location>
</feature>
<proteinExistence type="predicted"/>
<name>A0A094RGD6_9ZZZZ</name>
<accession>A0A094RGD6</accession>
<evidence type="ECO:0000256" key="1">
    <source>
        <dbReference type="SAM" id="Phobius"/>
    </source>
</evidence>
<feature type="transmembrane region" description="Helical" evidence="1">
    <location>
        <begin position="44"/>
        <end position="61"/>
    </location>
</feature>
<organism evidence="2">
    <name type="scientific">freshwater metagenome</name>
    <dbReference type="NCBI Taxonomy" id="449393"/>
    <lineage>
        <taxon>unclassified sequences</taxon>
        <taxon>metagenomes</taxon>
        <taxon>ecological metagenomes</taxon>
    </lineage>
</organism>
<comment type="caution">
    <text evidence="2">The sequence shown here is derived from an EMBL/GenBank/DDBJ whole genome shotgun (WGS) entry which is preliminary data.</text>
</comment>
<feature type="transmembrane region" description="Helical" evidence="1">
    <location>
        <begin position="101"/>
        <end position="122"/>
    </location>
</feature>
<dbReference type="AlphaFoldDB" id="A0A094RGD6"/>
<reference evidence="2" key="1">
    <citation type="submission" date="2014-05" db="EMBL/GenBank/DDBJ databases">
        <title>Key roles for freshwater Actinobacteria revealed by deep metagenomic sequencing.</title>
        <authorList>
            <person name="Ghai R."/>
            <person name="Mizuno C.M."/>
            <person name="Picazo A."/>
            <person name="Camacho A."/>
            <person name="Rodriguez-Valera F."/>
        </authorList>
    </citation>
    <scope>NUCLEOTIDE SEQUENCE</scope>
</reference>
<keyword evidence="1" id="KW-1133">Transmembrane helix</keyword>
<sequence>MEYIAGSCNIGKGEVRQRQVVALIGLVLVIATTIGLIASESAKSARLSVFLPAMIFSVGFIQSRRKFCLAYGFMGTFNFGPLGKISKVATPEDRKADRKTAISILVQALSLALTITLIIYLLPL</sequence>